<dbReference type="PANTHER" id="PTHR34075">
    <property type="entry name" value="BLR3430 PROTEIN"/>
    <property type="match status" value="1"/>
</dbReference>
<feature type="domain" description="ChsH2 rubredoxin-like zinc ribbon" evidence="2">
    <location>
        <begin position="19"/>
        <end position="53"/>
    </location>
</feature>
<dbReference type="InterPro" id="IPR052513">
    <property type="entry name" value="Thioester_dehydratase-like"/>
</dbReference>
<evidence type="ECO:0000259" key="2">
    <source>
        <dbReference type="Pfam" id="PF12172"/>
    </source>
</evidence>
<evidence type="ECO:0008006" key="5">
    <source>
        <dbReference type="Google" id="ProtNLM"/>
    </source>
</evidence>
<proteinExistence type="predicted"/>
<keyword evidence="4" id="KW-1185">Reference proteome</keyword>
<sequence>MNERVFIEPQPSAETEAFWHAAGEGRFLVKRCTACGKAHWYPRSHCPFCASADTVWEEASGEGVIYSYSVMRRAKPPYVMAYVTLAEGPTMMTNIVDCDPDGLSIGDAVTLRFVTTAEGAALPMFAPKAAAGVVDPAEERP</sequence>
<reference evidence="3 4" key="1">
    <citation type="submission" date="2018-05" db="EMBL/GenBank/DDBJ databases">
        <title>Genomic Encyclopedia of Type Strains, Phase IV (KMG-IV): sequencing the most valuable type-strain genomes for metagenomic binning, comparative biology and taxonomic classification.</title>
        <authorList>
            <person name="Goeker M."/>
        </authorList>
    </citation>
    <scope>NUCLEOTIDE SEQUENCE [LARGE SCALE GENOMIC DNA]</scope>
    <source>
        <strain evidence="3 4">DSM 6462</strain>
    </source>
</reference>
<dbReference type="EMBL" id="QJJK01000001">
    <property type="protein sequence ID" value="PXW65007.1"/>
    <property type="molecule type" value="Genomic_DNA"/>
</dbReference>
<evidence type="ECO:0000313" key="4">
    <source>
        <dbReference type="Proteomes" id="UP000248021"/>
    </source>
</evidence>
<evidence type="ECO:0000313" key="3">
    <source>
        <dbReference type="EMBL" id="PXW65007.1"/>
    </source>
</evidence>
<name>A0A2V3UJI8_9HYPH</name>
<dbReference type="AlphaFoldDB" id="A0A2V3UJI8"/>
<dbReference type="Pfam" id="PF01796">
    <property type="entry name" value="OB_ChsH2_C"/>
    <property type="match status" value="1"/>
</dbReference>
<dbReference type="RefSeq" id="WP_110373017.1">
    <property type="nucleotide sequence ID" value="NZ_JAHBRY010000001.1"/>
</dbReference>
<dbReference type="Gene3D" id="6.10.30.10">
    <property type="match status" value="1"/>
</dbReference>
<dbReference type="SUPFAM" id="SSF50249">
    <property type="entry name" value="Nucleic acid-binding proteins"/>
    <property type="match status" value="1"/>
</dbReference>
<dbReference type="Proteomes" id="UP000248021">
    <property type="component" value="Unassembled WGS sequence"/>
</dbReference>
<dbReference type="Pfam" id="PF12172">
    <property type="entry name" value="zf-ChsH2"/>
    <property type="match status" value="1"/>
</dbReference>
<gene>
    <name evidence="3" type="ORF">C7450_101768</name>
</gene>
<dbReference type="PANTHER" id="PTHR34075:SF5">
    <property type="entry name" value="BLR3430 PROTEIN"/>
    <property type="match status" value="1"/>
</dbReference>
<protein>
    <recommendedName>
        <fullName evidence="5">OB-fold protein</fullName>
    </recommendedName>
</protein>
<feature type="domain" description="ChsH2 C-terminal OB-fold" evidence="1">
    <location>
        <begin position="56"/>
        <end position="114"/>
    </location>
</feature>
<dbReference type="InterPro" id="IPR002878">
    <property type="entry name" value="ChsH2_C"/>
</dbReference>
<evidence type="ECO:0000259" key="1">
    <source>
        <dbReference type="Pfam" id="PF01796"/>
    </source>
</evidence>
<accession>A0A2V3UJI8</accession>
<dbReference type="InterPro" id="IPR012340">
    <property type="entry name" value="NA-bd_OB-fold"/>
</dbReference>
<dbReference type="InterPro" id="IPR022002">
    <property type="entry name" value="ChsH2_Znr"/>
</dbReference>
<dbReference type="OrthoDB" id="7595207at2"/>
<comment type="caution">
    <text evidence="3">The sequence shown here is derived from an EMBL/GenBank/DDBJ whole genome shotgun (WGS) entry which is preliminary data.</text>
</comment>
<organism evidence="3 4">
    <name type="scientific">Chelatococcus asaccharovorans</name>
    <dbReference type="NCBI Taxonomy" id="28210"/>
    <lineage>
        <taxon>Bacteria</taxon>
        <taxon>Pseudomonadati</taxon>
        <taxon>Pseudomonadota</taxon>
        <taxon>Alphaproteobacteria</taxon>
        <taxon>Hyphomicrobiales</taxon>
        <taxon>Chelatococcaceae</taxon>
        <taxon>Chelatococcus</taxon>
    </lineage>
</organism>